<protein>
    <recommendedName>
        <fullName evidence="1">DUF6603 domain-containing protein</fullName>
    </recommendedName>
</protein>
<keyword evidence="3" id="KW-1185">Reference proteome</keyword>
<feature type="domain" description="DUF6603" evidence="1">
    <location>
        <begin position="418"/>
        <end position="982"/>
    </location>
</feature>
<dbReference type="EMBL" id="QLMA01000004">
    <property type="protein sequence ID" value="RAJ81877.1"/>
    <property type="molecule type" value="Genomic_DNA"/>
</dbReference>
<sequence>MGNNTGTVEAFVVRIAQILHPLVYECRPDRAGKFLQEIGIYIPVTQLNAILDTIGPIGSKADLLIEAACAIIDDVRDGQYTDVLDDGKKAVSLVEELIKAVNKLKDTIKVLNVITPAEADQLLQRIFNRLMVRYMERIPGMVEMMKLLDVIRIFPQNQDGSNPNLPPYSLYEINFGVIGDWIGDSKGQFRKLYKWGDADFDAKRLFARLEELLLAFDMPAFYDDALPEAVLGLSVASATVDKRNGTPGIKVDLSWPAPSFVHEWGSSAWKNRFELGMAMPMSAAVSIVPGGKIEIMPPVASPAINGSIKYTLTGKKAAPFVLFAVPGGSRLQLDEIEVVLGAALNWKPETGKADGQFAFEASLKGCKIIIHAANADSFLQSLLPALHAEIDFDLKIGWSAQTGFYIAGSSALEINLPVKKTIGPVAIEGLSVSLKPNDKTLPLLVGANITGQLGPITISIQDIGASATLDFKKAGSLGFAQIDVGFKPPKGVGLQIDAGMIKGGGFLQLDVEKGEYVGAMDLSVNNTIQVAAIGIINTKLPGGEKGFSLLIIISAAFQPGIALGMGFFLGGLGGMLGIHRTIHVPALLEGAANNSISNILFPTNIVKNINTLLPQVKTLFPVQKDQFFVGLMARITWGVPTLLRIDFGIAVEFPSPVRMVILGVLKVALPSEDKALLKLQVNFAGAIDFDRKYLAFDAALVNSKLLSFALEGQMALRLSWGNNKAFLLSAGGFHPAFKPPAELKVPSLKRITLTVYQKNPYLVLSSYFAITSNTVQLGAKIDFKYNISKFSIVGFMSFDVLFQFSPFYFESRIAAGLAVKCGKSTIMSLSLDFLLSGPAPWNARGTAKFSILFISVKVKFNVTWEEAKKVMPPSIAVMPALVAALELPSNWTAEAPAARPSLVTIGKLNTAPGEIILQPYGTLKISQTVLPLNVVISQFGNGIPSDVKQVKITDLSIGNKSISMDTVNDLFAPANFRKMSDADKLKAASFSMETSGVKFTDTSSGLNANYACNHDSNLNITVSDNDAPASPQSYAISQNTHRSMTKGGAIGKSPLSALYSQQQLENSVATVKEETFVLMNNNSRAAYTSAAFQGGSRIQAEDALATLLTANPGLKGLVSVVPAYTLTQLN</sequence>
<dbReference type="AlphaFoldDB" id="A0A327VY08"/>
<accession>A0A327VY08</accession>
<name>A0A327VY08_9BACT</name>
<dbReference type="Proteomes" id="UP000249819">
    <property type="component" value="Unassembled WGS sequence"/>
</dbReference>
<organism evidence="2 3">
    <name type="scientific">Chitinophaga dinghuensis</name>
    <dbReference type="NCBI Taxonomy" id="1539050"/>
    <lineage>
        <taxon>Bacteria</taxon>
        <taxon>Pseudomonadati</taxon>
        <taxon>Bacteroidota</taxon>
        <taxon>Chitinophagia</taxon>
        <taxon>Chitinophagales</taxon>
        <taxon>Chitinophagaceae</taxon>
        <taxon>Chitinophaga</taxon>
    </lineage>
</organism>
<dbReference type="Pfam" id="PF20248">
    <property type="entry name" value="DUF6603"/>
    <property type="match status" value="1"/>
</dbReference>
<evidence type="ECO:0000259" key="1">
    <source>
        <dbReference type="Pfam" id="PF20248"/>
    </source>
</evidence>
<dbReference type="RefSeq" id="WP_111592441.1">
    <property type="nucleotide sequence ID" value="NZ_QLMA01000004.1"/>
</dbReference>
<dbReference type="InterPro" id="IPR046538">
    <property type="entry name" value="DUF6603"/>
</dbReference>
<proteinExistence type="predicted"/>
<dbReference type="OrthoDB" id="535891at2"/>
<comment type="caution">
    <text evidence="2">The sequence shown here is derived from an EMBL/GenBank/DDBJ whole genome shotgun (WGS) entry which is preliminary data.</text>
</comment>
<reference evidence="2 3" key="1">
    <citation type="submission" date="2018-06" db="EMBL/GenBank/DDBJ databases">
        <title>Genomic Encyclopedia of Archaeal and Bacterial Type Strains, Phase II (KMG-II): from individual species to whole genera.</title>
        <authorList>
            <person name="Goeker M."/>
        </authorList>
    </citation>
    <scope>NUCLEOTIDE SEQUENCE [LARGE SCALE GENOMIC DNA]</scope>
    <source>
        <strain evidence="2 3">DSM 29821</strain>
    </source>
</reference>
<gene>
    <name evidence="2" type="ORF">CLV59_104102</name>
</gene>
<evidence type="ECO:0000313" key="2">
    <source>
        <dbReference type="EMBL" id="RAJ81877.1"/>
    </source>
</evidence>
<evidence type="ECO:0000313" key="3">
    <source>
        <dbReference type="Proteomes" id="UP000249819"/>
    </source>
</evidence>